<accession>A0A9X6RMM1</accession>
<dbReference type="OrthoDB" id="1932925at2759"/>
<dbReference type="AlphaFoldDB" id="A0A9X6RMM1"/>
<proteinExistence type="predicted"/>
<name>A0A9X6RMM1_HYPEX</name>
<organism evidence="1 2">
    <name type="scientific">Hypsibius exemplaris</name>
    <name type="common">Freshwater tardigrade</name>
    <dbReference type="NCBI Taxonomy" id="2072580"/>
    <lineage>
        <taxon>Eukaryota</taxon>
        <taxon>Metazoa</taxon>
        <taxon>Ecdysozoa</taxon>
        <taxon>Tardigrada</taxon>
        <taxon>Eutardigrada</taxon>
        <taxon>Parachela</taxon>
        <taxon>Hypsibioidea</taxon>
        <taxon>Hypsibiidae</taxon>
        <taxon>Hypsibius</taxon>
    </lineage>
</organism>
<dbReference type="Proteomes" id="UP000192578">
    <property type="component" value="Unassembled WGS sequence"/>
</dbReference>
<protein>
    <submittedName>
        <fullName evidence="1">Uncharacterized protein</fullName>
    </submittedName>
</protein>
<dbReference type="EMBL" id="MTYJ01000301">
    <property type="protein sequence ID" value="OWA53077.1"/>
    <property type="molecule type" value="Genomic_DNA"/>
</dbReference>
<evidence type="ECO:0000313" key="2">
    <source>
        <dbReference type="Proteomes" id="UP000192578"/>
    </source>
</evidence>
<keyword evidence="2" id="KW-1185">Reference proteome</keyword>
<gene>
    <name evidence="1" type="ORF">BV898_17512</name>
</gene>
<sequence>MAPTNFVQGQLIHRGNQMDVIYVIEHLMKISFAYTVFGSGRMGPDILILGAGIWTSSDCAKGNRLQTECVAEYKRDFEILMNLLSQLPSSTNVIWFPQPNTASMEYTLAPHLNGI</sequence>
<evidence type="ECO:0000313" key="1">
    <source>
        <dbReference type="EMBL" id="OWA53077.1"/>
    </source>
</evidence>
<reference evidence="2" key="1">
    <citation type="submission" date="2017-01" db="EMBL/GenBank/DDBJ databases">
        <title>Comparative genomics of anhydrobiosis in the tardigrade Hypsibius dujardini.</title>
        <authorList>
            <person name="Yoshida Y."/>
            <person name="Koutsovoulos G."/>
            <person name="Laetsch D."/>
            <person name="Stevens L."/>
            <person name="Kumar S."/>
            <person name="Horikawa D."/>
            <person name="Ishino K."/>
            <person name="Komine S."/>
            <person name="Tomita M."/>
            <person name="Blaxter M."/>
            <person name="Arakawa K."/>
        </authorList>
    </citation>
    <scope>NUCLEOTIDE SEQUENCE [LARGE SCALE GENOMIC DNA]</scope>
    <source>
        <strain evidence="2">Z151</strain>
    </source>
</reference>
<comment type="caution">
    <text evidence="1">The sequence shown here is derived from an EMBL/GenBank/DDBJ whole genome shotgun (WGS) entry which is preliminary data.</text>
</comment>